<dbReference type="PATRIC" id="fig|1423718.3.peg.609"/>
<dbReference type="GO" id="GO:0009691">
    <property type="term" value="P:cytokinin biosynthetic process"/>
    <property type="evidence" value="ECO:0007669"/>
    <property type="project" value="UniProtKB-UniRule"/>
</dbReference>
<name>A0A0R2A925_9LACO</name>
<dbReference type="InterPro" id="IPR031100">
    <property type="entry name" value="LOG_fam"/>
</dbReference>
<keyword evidence="2" id="KW-0203">Cytokinin biosynthesis</keyword>
<organism evidence="3 4">
    <name type="scientific">Ligilactobacillus agilis DSM 20509</name>
    <dbReference type="NCBI Taxonomy" id="1423718"/>
    <lineage>
        <taxon>Bacteria</taxon>
        <taxon>Bacillati</taxon>
        <taxon>Bacillota</taxon>
        <taxon>Bacilli</taxon>
        <taxon>Lactobacillales</taxon>
        <taxon>Lactobacillaceae</taxon>
        <taxon>Ligilactobacillus</taxon>
    </lineage>
</organism>
<evidence type="ECO:0000256" key="2">
    <source>
        <dbReference type="RuleBase" id="RU363015"/>
    </source>
</evidence>
<protein>
    <recommendedName>
        <fullName evidence="2">Cytokinin riboside 5'-monophosphate phosphoribohydrolase</fullName>
        <ecNumber evidence="2">3.2.2.n1</ecNumber>
    </recommendedName>
</protein>
<evidence type="ECO:0000313" key="3">
    <source>
        <dbReference type="EMBL" id="KRM63311.1"/>
    </source>
</evidence>
<accession>A0A0R2A925</accession>
<keyword evidence="2" id="KW-0378">Hydrolase</keyword>
<evidence type="ECO:0000256" key="1">
    <source>
        <dbReference type="ARBA" id="ARBA00006763"/>
    </source>
</evidence>
<sequence>MDNICVFCGSNLGKLAEFEQQLKQLATYLVEHRKTLVYGGGRLGLMGALYQDVVTAGGKVIGVIPKVLEKHAVVADKNTSLIHVKDMSERKQKFVELADVFVVFPGGLGTMEEFFQVYSWAQLGLVTKPIVLVNIGGYYDKLLAFLKDGVKQGFMPQANLDALIVVEEVMAGLAAAKNFEYHQANKWQDVSQR</sequence>
<gene>
    <name evidence="3" type="ORF">FC14_GL000590</name>
</gene>
<dbReference type="Pfam" id="PF03641">
    <property type="entry name" value="Lysine_decarbox"/>
    <property type="match status" value="1"/>
</dbReference>
<dbReference type="PANTHER" id="PTHR31223:SF70">
    <property type="entry name" value="LOG FAMILY PROTEIN YJL055W"/>
    <property type="match status" value="1"/>
</dbReference>
<evidence type="ECO:0000313" key="4">
    <source>
        <dbReference type="Proteomes" id="UP000051008"/>
    </source>
</evidence>
<dbReference type="AlphaFoldDB" id="A0A0R2A925"/>
<dbReference type="EMBL" id="AYYP01000063">
    <property type="protein sequence ID" value="KRM63311.1"/>
    <property type="molecule type" value="Genomic_DNA"/>
</dbReference>
<dbReference type="RefSeq" id="WP_056977282.1">
    <property type="nucleotide sequence ID" value="NZ_AYYP01000063.1"/>
</dbReference>
<dbReference type="SUPFAM" id="SSF102405">
    <property type="entry name" value="MCP/YpsA-like"/>
    <property type="match status" value="1"/>
</dbReference>
<dbReference type="EC" id="3.2.2.n1" evidence="2"/>
<dbReference type="OrthoDB" id="9801098at2"/>
<comment type="caution">
    <text evidence="3">The sequence shown here is derived from an EMBL/GenBank/DDBJ whole genome shotgun (WGS) entry which is preliminary data.</text>
</comment>
<reference evidence="3 4" key="1">
    <citation type="journal article" date="2015" name="Genome Announc.">
        <title>Expanding the biotechnology potential of lactobacilli through comparative genomics of 213 strains and associated genera.</title>
        <authorList>
            <person name="Sun Z."/>
            <person name="Harris H.M."/>
            <person name="McCann A."/>
            <person name="Guo C."/>
            <person name="Argimon S."/>
            <person name="Zhang W."/>
            <person name="Yang X."/>
            <person name="Jeffery I.B."/>
            <person name="Cooney J.C."/>
            <person name="Kagawa T.F."/>
            <person name="Liu W."/>
            <person name="Song Y."/>
            <person name="Salvetti E."/>
            <person name="Wrobel A."/>
            <person name="Rasinkangas P."/>
            <person name="Parkhill J."/>
            <person name="Rea M.C."/>
            <person name="O'Sullivan O."/>
            <person name="Ritari J."/>
            <person name="Douillard F.P."/>
            <person name="Paul Ross R."/>
            <person name="Yang R."/>
            <person name="Briner A.E."/>
            <person name="Felis G.E."/>
            <person name="de Vos W.M."/>
            <person name="Barrangou R."/>
            <person name="Klaenhammer T.R."/>
            <person name="Caufield P.W."/>
            <person name="Cui Y."/>
            <person name="Zhang H."/>
            <person name="O'Toole P.W."/>
        </authorList>
    </citation>
    <scope>NUCLEOTIDE SEQUENCE [LARGE SCALE GENOMIC DNA]</scope>
    <source>
        <strain evidence="3 4">DSM 20509</strain>
    </source>
</reference>
<dbReference type="GO" id="GO:0005829">
    <property type="term" value="C:cytosol"/>
    <property type="evidence" value="ECO:0007669"/>
    <property type="project" value="TreeGrafter"/>
</dbReference>
<comment type="similarity">
    <text evidence="1 2">Belongs to the LOG family.</text>
</comment>
<dbReference type="InterPro" id="IPR005269">
    <property type="entry name" value="LOG"/>
</dbReference>
<dbReference type="Proteomes" id="UP000051008">
    <property type="component" value="Unassembled WGS sequence"/>
</dbReference>
<dbReference type="Gene3D" id="3.40.50.450">
    <property type="match status" value="1"/>
</dbReference>
<dbReference type="NCBIfam" id="TIGR00730">
    <property type="entry name" value="Rossman fold protein, TIGR00730 family"/>
    <property type="match status" value="1"/>
</dbReference>
<keyword evidence="4" id="KW-1185">Reference proteome</keyword>
<proteinExistence type="inferred from homology"/>
<dbReference type="GO" id="GO:0016799">
    <property type="term" value="F:hydrolase activity, hydrolyzing N-glycosyl compounds"/>
    <property type="evidence" value="ECO:0007669"/>
    <property type="project" value="TreeGrafter"/>
</dbReference>
<dbReference type="PANTHER" id="PTHR31223">
    <property type="entry name" value="LOG FAMILY PROTEIN YJL055W"/>
    <property type="match status" value="1"/>
</dbReference>